<protein>
    <recommendedName>
        <fullName evidence="1">Fibronectin type-III domain-containing protein</fullName>
    </recommendedName>
</protein>
<accession>A0A3Q2ZD81</accession>
<dbReference type="AlphaFoldDB" id="A0A3Q2ZD81"/>
<dbReference type="InterPro" id="IPR036116">
    <property type="entry name" value="FN3_sf"/>
</dbReference>
<dbReference type="Ensembl" id="ENSKMAT00000001689.1">
    <property type="protein sequence ID" value="ENSKMAP00000001646.1"/>
    <property type="gene ID" value="ENSKMAG00000001301.1"/>
</dbReference>
<dbReference type="InterPro" id="IPR003961">
    <property type="entry name" value="FN3_dom"/>
</dbReference>
<proteinExistence type="predicted"/>
<dbReference type="Pfam" id="PF00041">
    <property type="entry name" value="fn3"/>
    <property type="match status" value="1"/>
</dbReference>
<dbReference type="Gene3D" id="2.60.40.10">
    <property type="entry name" value="Immunoglobulins"/>
    <property type="match status" value="1"/>
</dbReference>
<evidence type="ECO:0000313" key="2">
    <source>
        <dbReference type="Ensembl" id="ENSKMAP00000001646.1"/>
    </source>
</evidence>
<dbReference type="InterPro" id="IPR013783">
    <property type="entry name" value="Ig-like_fold"/>
</dbReference>
<evidence type="ECO:0000259" key="1">
    <source>
        <dbReference type="Pfam" id="PF00041"/>
    </source>
</evidence>
<name>A0A3Q2ZD81_KRYMA</name>
<organism evidence="2 3">
    <name type="scientific">Kryptolebias marmoratus</name>
    <name type="common">Mangrove killifish</name>
    <name type="synonym">Rivulus marmoratus</name>
    <dbReference type="NCBI Taxonomy" id="37003"/>
    <lineage>
        <taxon>Eukaryota</taxon>
        <taxon>Metazoa</taxon>
        <taxon>Chordata</taxon>
        <taxon>Craniata</taxon>
        <taxon>Vertebrata</taxon>
        <taxon>Euteleostomi</taxon>
        <taxon>Actinopterygii</taxon>
        <taxon>Neopterygii</taxon>
        <taxon>Teleostei</taxon>
        <taxon>Neoteleostei</taxon>
        <taxon>Acanthomorphata</taxon>
        <taxon>Ovalentaria</taxon>
        <taxon>Atherinomorphae</taxon>
        <taxon>Cyprinodontiformes</taxon>
        <taxon>Rivulidae</taxon>
        <taxon>Kryptolebias</taxon>
    </lineage>
</organism>
<sequence>FLGRGPREIKLLGVVAWRKISFYRVYWTDGNDKRNSTVREKSANITNLTPGVQYNITVRAVEPPQTLAAWFHCKVSTDHLTILDD</sequence>
<dbReference type="SUPFAM" id="SSF49265">
    <property type="entry name" value="Fibronectin type III"/>
    <property type="match status" value="1"/>
</dbReference>
<feature type="domain" description="Fibronectin type-III" evidence="1">
    <location>
        <begin position="19"/>
        <end position="61"/>
    </location>
</feature>
<dbReference type="Proteomes" id="UP000264800">
    <property type="component" value="Unplaced"/>
</dbReference>
<dbReference type="CDD" id="cd00063">
    <property type="entry name" value="FN3"/>
    <property type="match status" value="1"/>
</dbReference>
<keyword evidence="3" id="KW-1185">Reference proteome</keyword>
<reference evidence="2" key="1">
    <citation type="submission" date="2025-08" db="UniProtKB">
        <authorList>
            <consortium name="Ensembl"/>
        </authorList>
    </citation>
    <scope>IDENTIFICATION</scope>
</reference>
<reference evidence="2" key="2">
    <citation type="submission" date="2025-09" db="UniProtKB">
        <authorList>
            <consortium name="Ensembl"/>
        </authorList>
    </citation>
    <scope>IDENTIFICATION</scope>
</reference>
<evidence type="ECO:0000313" key="3">
    <source>
        <dbReference type="Proteomes" id="UP000264800"/>
    </source>
</evidence>